<protein>
    <submittedName>
        <fullName evidence="1">Uncharacterized protein</fullName>
    </submittedName>
</protein>
<proteinExistence type="predicted"/>
<dbReference type="Proteomes" id="UP001500552">
    <property type="component" value="Unassembled WGS sequence"/>
</dbReference>
<accession>A0ABP8L748</accession>
<reference evidence="2" key="1">
    <citation type="journal article" date="2019" name="Int. J. Syst. Evol. Microbiol.">
        <title>The Global Catalogue of Microorganisms (GCM) 10K type strain sequencing project: providing services to taxonomists for standard genome sequencing and annotation.</title>
        <authorList>
            <consortium name="The Broad Institute Genomics Platform"/>
            <consortium name="The Broad Institute Genome Sequencing Center for Infectious Disease"/>
            <person name="Wu L."/>
            <person name="Ma J."/>
        </authorList>
    </citation>
    <scope>NUCLEOTIDE SEQUENCE [LARGE SCALE GENOMIC DNA]</scope>
    <source>
        <strain evidence="2">JCM 17926</strain>
    </source>
</reference>
<organism evidence="1 2">
    <name type="scientific">Pontibacter saemangeumensis</name>
    <dbReference type="NCBI Taxonomy" id="1084525"/>
    <lineage>
        <taxon>Bacteria</taxon>
        <taxon>Pseudomonadati</taxon>
        <taxon>Bacteroidota</taxon>
        <taxon>Cytophagia</taxon>
        <taxon>Cytophagales</taxon>
        <taxon>Hymenobacteraceae</taxon>
        <taxon>Pontibacter</taxon>
    </lineage>
</organism>
<keyword evidence="2" id="KW-1185">Reference proteome</keyword>
<evidence type="ECO:0000313" key="1">
    <source>
        <dbReference type="EMBL" id="GAA4422986.1"/>
    </source>
</evidence>
<gene>
    <name evidence="1" type="ORF">GCM10023188_01250</name>
</gene>
<sequence length="65" mass="7059">MEARQHAGPAQLLSGLCCRHFASLAGYGINEYSQASNHAVAFKEKKRMGRLRGVGLYGPGQKLRA</sequence>
<evidence type="ECO:0000313" key="2">
    <source>
        <dbReference type="Proteomes" id="UP001500552"/>
    </source>
</evidence>
<comment type="caution">
    <text evidence="1">The sequence shown here is derived from an EMBL/GenBank/DDBJ whole genome shotgun (WGS) entry which is preliminary data.</text>
</comment>
<dbReference type="EMBL" id="BAABHC010000001">
    <property type="protein sequence ID" value="GAA4422986.1"/>
    <property type="molecule type" value="Genomic_DNA"/>
</dbReference>
<name>A0ABP8L748_9BACT</name>